<sequence length="147" mass="16246">MDKILQSSHQNTLKKRRLLRTMVVEDEVPSFQLVELNAEDTSQTVEETPVVETESRRSNKVKSKGHKVVVAEELSEGLGAIDKRSKGKTIMDQSSKGLTLLLAQKEADLALLKVEEATQGTSGKSDAMLDLQNKNAQLKDKNTALKK</sequence>
<keyword evidence="3" id="KW-1185">Reference proteome</keyword>
<reference evidence="2 3" key="1">
    <citation type="journal article" date="2021" name="BMC Genomics">
        <title>Datura genome reveals duplications of psychoactive alkaloid biosynthetic genes and high mutation rate following tissue culture.</title>
        <authorList>
            <person name="Rajewski A."/>
            <person name="Carter-House D."/>
            <person name="Stajich J."/>
            <person name="Litt A."/>
        </authorList>
    </citation>
    <scope>NUCLEOTIDE SEQUENCE [LARGE SCALE GENOMIC DNA]</scope>
    <source>
        <strain evidence="2">AR-01</strain>
    </source>
</reference>
<feature type="compositionally biased region" description="Basic and acidic residues" evidence="1">
    <location>
        <begin position="137"/>
        <end position="147"/>
    </location>
</feature>
<evidence type="ECO:0000256" key="1">
    <source>
        <dbReference type="SAM" id="MobiDB-lite"/>
    </source>
</evidence>
<evidence type="ECO:0000313" key="2">
    <source>
        <dbReference type="EMBL" id="MCD7453013.1"/>
    </source>
</evidence>
<proteinExistence type="predicted"/>
<comment type="caution">
    <text evidence="2">The sequence shown here is derived from an EMBL/GenBank/DDBJ whole genome shotgun (WGS) entry which is preliminary data.</text>
</comment>
<accession>A0ABS8S2F8</accession>
<gene>
    <name evidence="2" type="ORF">HAX54_019270</name>
</gene>
<feature type="region of interest" description="Disordered" evidence="1">
    <location>
        <begin position="117"/>
        <end position="147"/>
    </location>
</feature>
<organism evidence="2 3">
    <name type="scientific">Datura stramonium</name>
    <name type="common">Jimsonweed</name>
    <name type="synonym">Common thornapple</name>
    <dbReference type="NCBI Taxonomy" id="4076"/>
    <lineage>
        <taxon>Eukaryota</taxon>
        <taxon>Viridiplantae</taxon>
        <taxon>Streptophyta</taxon>
        <taxon>Embryophyta</taxon>
        <taxon>Tracheophyta</taxon>
        <taxon>Spermatophyta</taxon>
        <taxon>Magnoliopsida</taxon>
        <taxon>eudicotyledons</taxon>
        <taxon>Gunneridae</taxon>
        <taxon>Pentapetalae</taxon>
        <taxon>asterids</taxon>
        <taxon>lamiids</taxon>
        <taxon>Solanales</taxon>
        <taxon>Solanaceae</taxon>
        <taxon>Solanoideae</taxon>
        <taxon>Datureae</taxon>
        <taxon>Datura</taxon>
    </lineage>
</organism>
<dbReference type="EMBL" id="JACEIK010000234">
    <property type="protein sequence ID" value="MCD7453013.1"/>
    <property type="molecule type" value="Genomic_DNA"/>
</dbReference>
<name>A0ABS8S2F8_DATST</name>
<evidence type="ECO:0000313" key="3">
    <source>
        <dbReference type="Proteomes" id="UP000823775"/>
    </source>
</evidence>
<feature type="region of interest" description="Disordered" evidence="1">
    <location>
        <begin position="42"/>
        <end position="64"/>
    </location>
</feature>
<dbReference type="Proteomes" id="UP000823775">
    <property type="component" value="Unassembled WGS sequence"/>
</dbReference>
<protein>
    <submittedName>
        <fullName evidence="2">Uncharacterized protein</fullName>
    </submittedName>
</protein>